<evidence type="ECO:0000256" key="10">
    <source>
        <dbReference type="SAM" id="Coils"/>
    </source>
</evidence>
<comment type="subcellular location">
    <subcellularLocation>
        <location evidence="2">Cell membrane</location>
        <topology evidence="2">Multi-pass membrane protein</topology>
    </subcellularLocation>
</comment>
<dbReference type="Pfam" id="PF02518">
    <property type="entry name" value="HATPase_c"/>
    <property type="match status" value="1"/>
</dbReference>
<dbReference type="SUPFAM" id="SSF47384">
    <property type="entry name" value="Homodimeric domain of signal transducing histidine kinase"/>
    <property type="match status" value="1"/>
</dbReference>
<dbReference type="InterPro" id="IPR000014">
    <property type="entry name" value="PAS"/>
</dbReference>
<keyword evidence="6" id="KW-0812">Transmembrane</keyword>
<evidence type="ECO:0000259" key="12">
    <source>
        <dbReference type="PROSITE" id="PS50112"/>
    </source>
</evidence>
<evidence type="ECO:0000256" key="3">
    <source>
        <dbReference type="ARBA" id="ARBA00012438"/>
    </source>
</evidence>
<dbReference type="Gene3D" id="3.30.450.20">
    <property type="entry name" value="PAS domain"/>
    <property type="match status" value="1"/>
</dbReference>
<dbReference type="EMBL" id="JBGLYH010000049">
    <property type="protein sequence ID" value="MEZ7198031.1"/>
    <property type="molecule type" value="Genomic_DNA"/>
</dbReference>
<dbReference type="SMART" id="SM00086">
    <property type="entry name" value="PAC"/>
    <property type="match status" value="1"/>
</dbReference>
<dbReference type="RefSeq" id="WP_371387531.1">
    <property type="nucleotide sequence ID" value="NZ_JBGLYH010000049.1"/>
</dbReference>
<dbReference type="InterPro" id="IPR036097">
    <property type="entry name" value="HisK_dim/P_sf"/>
</dbReference>
<evidence type="ECO:0000256" key="7">
    <source>
        <dbReference type="ARBA" id="ARBA00022777"/>
    </source>
</evidence>
<dbReference type="SMART" id="SM00091">
    <property type="entry name" value="PAS"/>
    <property type="match status" value="1"/>
</dbReference>
<keyword evidence="4" id="KW-1003">Cell membrane</keyword>
<keyword evidence="7" id="KW-0418">Kinase</keyword>
<dbReference type="Gene3D" id="3.30.565.10">
    <property type="entry name" value="Histidine kinase-like ATPase, C-terminal domain"/>
    <property type="match status" value="1"/>
</dbReference>
<dbReference type="Proteomes" id="UP001568698">
    <property type="component" value="Unassembled WGS sequence"/>
</dbReference>
<name>A0ABV4K4X0_9BACT</name>
<comment type="caution">
    <text evidence="14">The sequence shown here is derived from an EMBL/GenBank/DDBJ whole genome shotgun (WGS) entry which is preliminary data.</text>
</comment>
<evidence type="ECO:0000313" key="15">
    <source>
        <dbReference type="Proteomes" id="UP001568698"/>
    </source>
</evidence>
<evidence type="ECO:0000259" key="11">
    <source>
        <dbReference type="PROSITE" id="PS50109"/>
    </source>
</evidence>
<dbReference type="SUPFAM" id="SSF55785">
    <property type="entry name" value="PYP-like sensor domain (PAS domain)"/>
    <property type="match status" value="1"/>
</dbReference>
<gene>
    <name evidence="14" type="ORF">AB6M95_14850</name>
</gene>
<evidence type="ECO:0000256" key="2">
    <source>
        <dbReference type="ARBA" id="ARBA00004651"/>
    </source>
</evidence>
<evidence type="ECO:0000256" key="8">
    <source>
        <dbReference type="ARBA" id="ARBA00022989"/>
    </source>
</evidence>
<dbReference type="PROSITE" id="PS50113">
    <property type="entry name" value="PAC"/>
    <property type="match status" value="1"/>
</dbReference>
<protein>
    <recommendedName>
        <fullName evidence="3">histidine kinase</fullName>
        <ecNumber evidence="3">2.7.13.3</ecNumber>
    </recommendedName>
</protein>
<evidence type="ECO:0000259" key="13">
    <source>
        <dbReference type="PROSITE" id="PS50113"/>
    </source>
</evidence>
<dbReference type="PROSITE" id="PS50112">
    <property type="entry name" value="PAS"/>
    <property type="match status" value="1"/>
</dbReference>
<evidence type="ECO:0000256" key="9">
    <source>
        <dbReference type="ARBA" id="ARBA00023136"/>
    </source>
</evidence>
<keyword evidence="8" id="KW-1133">Transmembrane helix</keyword>
<evidence type="ECO:0000313" key="14">
    <source>
        <dbReference type="EMBL" id="MEZ7198031.1"/>
    </source>
</evidence>
<dbReference type="PANTHER" id="PTHR45453:SF2">
    <property type="entry name" value="HISTIDINE KINASE"/>
    <property type="match status" value="1"/>
</dbReference>
<reference evidence="14 15" key="1">
    <citation type="submission" date="2024-08" db="EMBL/GenBank/DDBJ databases">
        <title>Sulfate-reducing bacteria isolated from formation water of the oil field in Kazakhstan and description of Pseudodesulfovibrio sp.</title>
        <authorList>
            <person name="Bidzhieva S.K."/>
            <person name="Tourova T.P."/>
            <person name="Grouzdev D.S."/>
            <person name="Beletsky A.V."/>
            <person name="Sokolova D.S."/>
            <person name="Samigullina S.R."/>
            <person name="Poltaraus A.B."/>
            <person name="Avtukh A.N."/>
            <person name="Tereshina V.M."/>
            <person name="Zhaparov N.S."/>
            <person name="Mardanov A.V."/>
            <person name="Nazina T.N."/>
        </authorList>
    </citation>
    <scope>NUCLEOTIDE SEQUENCE [LARGE SCALE GENOMIC DNA]</scope>
    <source>
        <strain evidence="14 15">9FUS</strain>
    </source>
</reference>
<sequence length="407" mass="45214">MTDKLRLQAEALIQATESADKSPLSLEAAQQALHELQVHQIELELQNEELRRAQTELDAVRARYFDLYDMAPVGYCTVSEKGLTLEANLTAATLLGMLRGEMVGQPWTRFIHKEDQDIYYRHRRELFNNTSPTARAECELRLVKKDGSEFWALLTGSIAPDGEGAPVCRIVIHDITARKQEERFREDVQRIIHHDIKGPLISLYSLAELFLEGNVNAALMDIFPQVVLGVRQVIRLIDAAEPLREMERGEYTPAETLLEVHPLLESVKESLAILSTQNKVSIILQPSAECVAGRARICGEAFLFEDMFVNLVKNAIEASPGEGSVTIACRVDPEAVHVAIHNAGAVPESIRDRFFEKYATAGKRFGTGLGTYSARLIAEAHGGHIELATFEADGTTVSISLPRCDVR</sequence>
<keyword evidence="5" id="KW-0808">Transferase</keyword>
<feature type="coiled-coil region" evidence="10">
    <location>
        <begin position="26"/>
        <end position="63"/>
    </location>
</feature>
<feature type="domain" description="Histidine kinase" evidence="11">
    <location>
        <begin position="191"/>
        <end position="405"/>
    </location>
</feature>
<feature type="domain" description="PAS" evidence="12">
    <location>
        <begin position="60"/>
        <end position="130"/>
    </location>
</feature>
<organism evidence="14 15">
    <name type="scientific">Pseudodesulfovibrio karagichevae</name>
    <dbReference type="NCBI Taxonomy" id="3239305"/>
    <lineage>
        <taxon>Bacteria</taxon>
        <taxon>Pseudomonadati</taxon>
        <taxon>Thermodesulfobacteriota</taxon>
        <taxon>Desulfovibrionia</taxon>
        <taxon>Desulfovibrionales</taxon>
        <taxon>Desulfovibrionaceae</taxon>
    </lineage>
</organism>
<dbReference type="SMART" id="SM00387">
    <property type="entry name" value="HATPase_c"/>
    <property type="match status" value="1"/>
</dbReference>
<dbReference type="NCBIfam" id="TIGR00229">
    <property type="entry name" value="sensory_box"/>
    <property type="match status" value="1"/>
</dbReference>
<dbReference type="SUPFAM" id="SSF55874">
    <property type="entry name" value="ATPase domain of HSP90 chaperone/DNA topoisomerase II/histidine kinase"/>
    <property type="match status" value="1"/>
</dbReference>
<dbReference type="CDD" id="cd00075">
    <property type="entry name" value="HATPase"/>
    <property type="match status" value="1"/>
</dbReference>
<comment type="catalytic activity">
    <reaction evidence="1">
        <text>ATP + protein L-histidine = ADP + protein N-phospho-L-histidine.</text>
        <dbReference type="EC" id="2.7.13.3"/>
    </reaction>
</comment>
<dbReference type="InterPro" id="IPR001610">
    <property type="entry name" value="PAC"/>
</dbReference>
<dbReference type="InterPro" id="IPR005467">
    <property type="entry name" value="His_kinase_dom"/>
</dbReference>
<accession>A0ABV4K4X0</accession>
<keyword evidence="15" id="KW-1185">Reference proteome</keyword>
<proteinExistence type="predicted"/>
<dbReference type="PROSITE" id="PS50109">
    <property type="entry name" value="HIS_KIN"/>
    <property type="match status" value="1"/>
</dbReference>
<keyword evidence="10" id="KW-0175">Coiled coil</keyword>
<evidence type="ECO:0000256" key="1">
    <source>
        <dbReference type="ARBA" id="ARBA00000085"/>
    </source>
</evidence>
<dbReference type="InterPro" id="IPR036890">
    <property type="entry name" value="HATPase_C_sf"/>
</dbReference>
<dbReference type="InterPro" id="IPR035965">
    <property type="entry name" value="PAS-like_dom_sf"/>
</dbReference>
<dbReference type="EC" id="2.7.13.3" evidence="3"/>
<dbReference type="Pfam" id="PF13426">
    <property type="entry name" value="PAS_9"/>
    <property type="match status" value="1"/>
</dbReference>
<dbReference type="PANTHER" id="PTHR45453">
    <property type="entry name" value="PHOSPHATE REGULON SENSOR PROTEIN PHOR"/>
    <property type="match status" value="1"/>
</dbReference>
<evidence type="ECO:0000256" key="4">
    <source>
        <dbReference type="ARBA" id="ARBA00022475"/>
    </source>
</evidence>
<dbReference type="InterPro" id="IPR050351">
    <property type="entry name" value="BphY/WalK/GraS-like"/>
</dbReference>
<dbReference type="InterPro" id="IPR003594">
    <property type="entry name" value="HATPase_dom"/>
</dbReference>
<evidence type="ECO:0000256" key="5">
    <source>
        <dbReference type="ARBA" id="ARBA00022679"/>
    </source>
</evidence>
<feature type="domain" description="PAC" evidence="13">
    <location>
        <begin position="136"/>
        <end position="187"/>
    </location>
</feature>
<keyword evidence="9" id="KW-0472">Membrane</keyword>
<dbReference type="CDD" id="cd00130">
    <property type="entry name" value="PAS"/>
    <property type="match status" value="1"/>
</dbReference>
<evidence type="ECO:0000256" key="6">
    <source>
        <dbReference type="ARBA" id="ARBA00022692"/>
    </source>
</evidence>
<dbReference type="InterPro" id="IPR000700">
    <property type="entry name" value="PAS-assoc_C"/>
</dbReference>